<evidence type="ECO:0000313" key="1">
    <source>
        <dbReference type="EMBL" id="SVC86653.1"/>
    </source>
</evidence>
<reference evidence="1" key="1">
    <citation type="submission" date="2018-05" db="EMBL/GenBank/DDBJ databases">
        <authorList>
            <person name="Lanie J.A."/>
            <person name="Ng W.-L."/>
            <person name="Kazmierczak K.M."/>
            <person name="Andrzejewski T.M."/>
            <person name="Davidsen T.M."/>
            <person name="Wayne K.J."/>
            <person name="Tettelin H."/>
            <person name="Glass J.I."/>
            <person name="Rusch D."/>
            <person name="Podicherti R."/>
            <person name="Tsui H.-C.T."/>
            <person name="Winkler M.E."/>
        </authorList>
    </citation>
    <scope>NUCLEOTIDE SEQUENCE</scope>
</reference>
<dbReference type="AlphaFoldDB" id="A0A382QMB9"/>
<proteinExistence type="predicted"/>
<name>A0A382QMB9_9ZZZZ</name>
<gene>
    <name evidence="1" type="ORF">METZ01_LOCUS339507</name>
</gene>
<dbReference type="EMBL" id="UINC01115546">
    <property type="protein sequence ID" value="SVC86653.1"/>
    <property type="molecule type" value="Genomic_DNA"/>
</dbReference>
<organism evidence="1">
    <name type="scientific">marine metagenome</name>
    <dbReference type="NCBI Taxonomy" id="408172"/>
    <lineage>
        <taxon>unclassified sequences</taxon>
        <taxon>metagenomes</taxon>
        <taxon>ecological metagenomes</taxon>
    </lineage>
</organism>
<protein>
    <submittedName>
        <fullName evidence="1">Uncharacterized protein</fullName>
    </submittedName>
</protein>
<accession>A0A382QMB9</accession>
<sequence length="70" mass="7784">MNSPTVSMSPNGLPTLSSTGVLSIPFNAPIRYRYWLRGTSFEQSVGHILSLEEIRESLLCNFHTGENECP</sequence>